<dbReference type="InterPro" id="IPR001242">
    <property type="entry name" value="Condensation_dom"/>
</dbReference>
<dbReference type="PROSITE" id="PS00012">
    <property type="entry name" value="PHOSPHOPANTETHEINE"/>
    <property type="match status" value="1"/>
</dbReference>
<evidence type="ECO:0000256" key="2">
    <source>
        <dbReference type="ARBA" id="ARBA00022450"/>
    </source>
</evidence>
<dbReference type="SMART" id="SM00824">
    <property type="entry name" value="PKS_TE"/>
    <property type="match status" value="1"/>
</dbReference>
<dbReference type="SUPFAM" id="SSF53335">
    <property type="entry name" value="S-adenosyl-L-methionine-dependent methyltransferases"/>
    <property type="match status" value="2"/>
</dbReference>
<keyword evidence="2" id="KW-0596">Phosphopantetheine</keyword>
<dbReference type="SUPFAM" id="SSF47336">
    <property type="entry name" value="ACP-like"/>
    <property type="match status" value="1"/>
</dbReference>
<dbReference type="PROSITE" id="PS00455">
    <property type="entry name" value="AMP_BINDING"/>
    <property type="match status" value="1"/>
</dbReference>
<dbReference type="InterPro" id="IPR036736">
    <property type="entry name" value="ACP-like_sf"/>
</dbReference>
<dbReference type="SMART" id="SM00823">
    <property type="entry name" value="PKS_PP"/>
    <property type="match status" value="1"/>
</dbReference>
<dbReference type="PANTHER" id="PTHR45527:SF1">
    <property type="entry name" value="FATTY ACID SYNTHASE"/>
    <property type="match status" value="1"/>
</dbReference>
<dbReference type="SUPFAM" id="SSF53474">
    <property type="entry name" value="alpha/beta-Hydrolases"/>
    <property type="match status" value="1"/>
</dbReference>
<dbReference type="InterPro" id="IPR006162">
    <property type="entry name" value="Ppantetheine_attach_site"/>
</dbReference>
<dbReference type="Pfam" id="PF08242">
    <property type="entry name" value="Methyltransf_12"/>
    <property type="match status" value="1"/>
</dbReference>
<evidence type="ECO:0000256" key="4">
    <source>
        <dbReference type="ARBA" id="ARBA00022737"/>
    </source>
</evidence>
<comment type="cofactor">
    <cofactor evidence="1">
        <name>pantetheine 4'-phosphate</name>
        <dbReference type="ChEBI" id="CHEBI:47942"/>
    </cofactor>
</comment>
<dbReference type="Gene3D" id="1.10.1200.10">
    <property type="entry name" value="ACP-like"/>
    <property type="match status" value="1"/>
</dbReference>
<dbReference type="Proteomes" id="UP001413721">
    <property type="component" value="Unassembled WGS sequence"/>
</dbReference>
<protein>
    <submittedName>
        <fullName evidence="7">Amino acid adenylation domain-containing protein</fullName>
    </submittedName>
</protein>
<proteinExistence type="predicted"/>
<dbReference type="Pfam" id="PF00975">
    <property type="entry name" value="Thioesterase"/>
    <property type="match status" value="1"/>
</dbReference>
<dbReference type="InterPro" id="IPR042099">
    <property type="entry name" value="ANL_N_sf"/>
</dbReference>
<keyword evidence="4" id="KW-0677">Repeat</keyword>
<dbReference type="InterPro" id="IPR029058">
    <property type="entry name" value="AB_hydrolase_fold"/>
</dbReference>
<dbReference type="SUPFAM" id="SSF56801">
    <property type="entry name" value="Acetyl-CoA synthetase-like"/>
    <property type="match status" value="1"/>
</dbReference>
<dbReference type="InterPro" id="IPR020845">
    <property type="entry name" value="AMP-binding_CS"/>
</dbReference>
<reference evidence="7 8" key="1">
    <citation type="submission" date="2024-03" db="EMBL/GenBank/DDBJ databases">
        <title>High-quality draft genome sequencing of Tistrella sp. BH-R2-4.</title>
        <authorList>
            <person name="Dong C."/>
        </authorList>
    </citation>
    <scope>NUCLEOTIDE SEQUENCE [LARGE SCALE GENOMIC DNA]</scope>
    <source>
        <strain evidence="7 8">BH-R2-4</strain>
    </source>
</reference>
<dbReference type="NCBIfam" id="TIGR01733">
    <property type="entry name" value="AA-adenyl-dom"/>
    <property type="match status" value="1"/>
</dbReference>
<comment type="caution">
    <text evidence="7">The sequence shown here is derived from an EMBL/GenBank/DDBJ whole genome shotgun (WGS) entry which is preliminary data.</text>
</comment>
<dbReference type="PANTHER" id="PTHR45527">
    <property type="entry name" value="NONRIBOSOMAL PEPTIDE SYNTHETASE"/>
    <property type="match status" value="1"/>
</dbReference>
<keyword evidence="8" id="KW-1185">Reference proteome</keyword>
<dbReference type="Gene3D" id="3.30.300.30">
    <property type="match status" value="2"/>
</dbReference>
<evidence type="ECO:0000313" key="8">
    <source>
        <dbReference type="Proteomes" id="UP001413721"/>
    </source>
</evidence>
<dbReference type="Gene3D" id="3.30.559.10">
    <property type="entry name" value="Chloramphenicol acetyltransferase-like domain"/>
    <property type="match status" value="1"/>
</dbReference>
<dbReference type="CDD" id="cd19531">
    <property type="entry name" value="LCL_NRPS-like"/>
    <property type="match status" value="1"/>
</dbReference>
<dbReference type="RefSeq" id="WP_345938232.1">
    <property type="nucleotide sequence ID" value="NZ_JBBKTW010000008.1"/>
</dbReference>
<dbReference type="Gene3D" id="3.40.50.150">
    <property type="entry name" value="Vaccinia Virus protein VP39"/>
    <property type="match status" value="2"/>
</dbReference>
<dbReference type="InterPro" id="IPR013217">
    <property type="entry name" value="Methyltransf_12"/>
</dbReference>
<dbReference type="InterPro" id="IPR010071">
    <property type="entry name" value="AA_adenyl_dom"/>
</dbReference>
<dbReference type="Pfam" id="PF00550">
    <property type="entry name" value="PP-binding"/>
    <property type="match status" value="1"/>
</dbReference>
<dbReference type="InterPro" id="IPR023213">
    <property type="entry name" value="CAT-like_dom_sf"/>
</dbReference>
<dbReference type="InterPro" id="IPR045851">
    <property type="entry name" value="AMP-bd_C_sf"/>
</dbReference>
<evidence type="ECO:0000256" key="1">
    <source>
        <dbReference type="ARBA" id="ARBA00001957"/>
    </source>
</evidence>
<feature type="region of interest" description="Disordered" evidence="5">
    <location>
        <begin position="1759"/>
        <end position="1785"/>
    </location>
</feature>
<evidence type="ECO:0000313" key="7">
    <source>
        <dbReference type="EMBL" id="MEN2990854.1"/>
    </source>
</evidence>
<dbReference type="Gene3D" id="3.40.50.12780">
    <property type="entry name" value="N-terminal domain of ligase-like"/>
    <property type="match status" value="1"/>
</dbReference>
<dbReference type="Pfam" id="PF00668">
    <property type="entry name" value="Condensation"/>
    <property type="match status" value="1"/>
</dbReference>
<evidence type="ECO:0000256" key="3">
    <source>
        <dbReference type="ARBA" id="ARBA00022553"/>
    </source>
</evidence>
<evidence type="ECO:0000256" key="5">
    <source>
        <dbReference type="SAM" id="MobiDB-lite"/>
    </source>
</evidence>
<gene>
    <name evidence="7" type="ORF">WG926_21240</name>
</gene>
<sequence length="2212" mass="234381">MSDRSSAAELRDRLRALTPEQRAALERKLAAAKRTAPADADTPRGPRQTGTAGAAPIPHVPRDQPLPASFAQERLWFIDQLAPGTAAYNMPAALRLAGQLDVAALATCFARIVARHEALRTSLIAHDGRPVQAIAPPPSDWPLTVEDMSGADPEDIQARVAAEAAAPFDLASPLKLRTRLIRLATDEHLLLLTLHHVASDGWSIGVLTAEIGAQYAAALDGRPDPLPPLACQYGDVAAWQRARLSGPVMARELDHWRRTLDGFVPGELPMDRPRPPVQRFDGATITRSLPAALARRVTAAARAAKATPFIILLAAFNAFMARFSSETDVSVGIPVANRTHPDVEALIGFFVNALVVRVPLTGDPAMAEIIQRTRQAAMTAYDHQDLPFERLVAELQPERDAARPPLFRIAFAVQNAATGSISLPGLRLSPFEAPITQTRMDMEWHVFERADADGAPAGFDLVVAYATALYDHDSVAAMIDAWIVLLDAGLDHPDMTLSALPLLDDAGLARAIARGRGAASPPSPAGDLGRSMLAVAAQAGDRPALIGADGAVCTYRQLAARATAIAAGLRQRGIGAEDVVLVLADRGPDQIAATLGIWLAGACHLPVDPAQPDARLALMLATGRPRLVLSDDAGLVRLTSLAAISDEFEAPAVADIATIGMADDAPPPDTAAIDAARLAYIIFTSGSTGTPKGAMLSHGGLLNTALAQIRQCGIGPDDRVAQIASPGFDAALSEMMMALLAGATLVPVPADVARDPAALACFLTDRAITVATLTPSMLAAIDHDLPQIRVLLVAGEACPAALVRRHAPGRRMVNAYGPTEISVCATMDVDIDADDAAGLPPSIGTAIDGAEILVLDRHGRIVPDGVAGELCIGGRGVGRGYAGRPGLTADRFVPHPSADRPGARLYRSGDLVRRRIDGRLDYLGRIDAQVKLGGNRIEPGEIEAVLRQDPAVADAVVDVVELASAKAPDTGTVPDADTARDGPPIAIRPAAALADGRRLELWPSIAEHFVYDETLYHAMTHDEARNAHYRAAIRAAVPGRIVVEIGTGADAILARFCAEAGAAHVYAIELLESSARAATETIRRLGLADRITVIHGDARRVTLPEPADLCVSEIIGPIGGCEGSAVILNDAWRLLKPEATMIPARTRSMVAGVELPQGFRDQPGFTSLTAGYVRRIFQDRGCAFDLRLCIKGLSHDDLLTDAGVFEDLDHAGPVATESRHDLVLTATRDGHLSGLLVWLNLHARPDMVMDTLGEICCWLPVFLPAFGDGRKVTAGTRVYLTIDRRLHANGINPDFHLTGRIETPDGEVERFDVTSPNHPAPEGAADFQATPFYRRLFPAISPAGRDMDGIADRRLVAWVTRRPGADPQGDAVLARDRVAEWRALYETAGPADTAGADSGIADPAEILADDDALFAGWNSSYTGRAIPAAEMRRWRDQTVAAIRRLFPTAHPPHLVEIGCGAGLLLEPLAGQVASCLGTDFSAATLAGLEARLAGRAASGTTAAPIRLLRQEAADPLPLGGVAADLVVMNSVAQYFPGPDHLLQVLTRIGEALAGRGAAFVGDIRDHGLAAAFHASVLAHSQPGPADAARARAVTQAVLADEELMLDPAWFHGLTGRLPGLAHVEIAVKRGADDNELVRFRYDVALVFGSTPDAIAIDSRYRWDSLAAIGALERRLAETTGAIEITDIPNARLVDDCALAQGLGLIDTRGNTGLVAMDPETLWQVADRLGRSLRLAPAASGDPAAMDALFDHMGAAQGPHLRAWIRQPRPRDRASRPSLTNDPLARRRDAALADRLRARTRAVLPGPMVPASVMVIERMPLTASGKIDRKALPVPDAAGTARQDRPRSLPADRLEATLVEIWEAMLGTAPIGVDEDFFALGGHSLLGVRLVAEVKARFGRAVPLDLLMRAGTVRDMADHLRRHGQPDGGGHDAPGAGLVPLRRAGRGLPVFCLPPGGGTVFCYAPLVQRLAPGRPVYGLQAAGVEPGEAPHETLAQMARAYIAAIRRVQPHGPYHLIGWSFGGHVAHEIAATLQADGEVVAVLALLDTFPPEHVPRVEDRYRRDEAFLAYLAGLAGLAVTEAELEPLDHARRVALVAARAVAAGALPAHDAEGTVDRLLALCRISGRLAREAELGHYDGPLTFLRAAEALTPELASLAGADPSCGWAARLGRMPAVETVPGRHDTMVFPPHVDRLAAVIDRLLAHPVTAAPTA</sequence>
<organism evidence="7 8">
    <name type="scientific">Tistrella arctica</name>
    <dbReference type="NCBI Taxonomy" id="3133430"/>
    <lineage>
        <taxon>Bacteria</taxon>
        <taxon>Pseudomonadati</taxon>
        <taxon>Pseudomonadota</taxon>
        <taxon>Alphaproteobacteria</taxon>
        <taxon>Geminicoccales</taxon>
        <taxon>Geminicoccaceae</taxon>
        <taxon>Tistrella</taxon>
    </lineage>
</organism>
<dbReference type="InterPro" id="IPR001031">
    <property type="entry name" value="Thioesterase"/>
</dbReference>
<name>A0ABU9YPW2_9PROT</name>
<accession>A0ABU9YPW2</accession>
<feature type="domain" description="Carrier" evidence="6">
    <location>
        <begin position="1848"/>
        <end position="1923"/>
    </location>
</feature>
<dbReference type="Pfam" id="PF00501">
    <property type="entry name" value="AMP-binding"/>
    <property type="match status" value="1"/>
</dbReference>
<dbReference type="InterPro" id="IPR020802">
    <property type="entry name" value="TesA-like"/>
</dbReference>
<dbReference type="InterPro" id="IPR020806">
    <property type="entry name" value="PKS_PP-bd"/>
</dbReference>
<dbReference type="Gene3D" id="3.40.50.1820">
    <property type="entry name" value="alpha/beta hydrolase"/>
    <property type="match status" value="1"/>
</dbReference>
<dbReference type="InterPro" id="IPR029063">
    <property type="entry name" value="SAM-dependent_MTases_sf"/>
</dbReference>
<dbReference type="SUPFAM" id="SSF52777">
    <property type="entry name" value="CoA-dependent acyltransferases"/>
    <property type="match status" value="2"/>
</dbReference>
<feature type="region of interest" description="Disordered" evidence="5">
    <location>
        <begin position="1"/>
        <end position="65"/>
    </location>
</feature>
<dbReference type="InterPro" id="IPR000873">
    <property type="entry name" value="AMP-dep_synth/lig_dom"/>
</dbReference>
<evidence type="ECO:0000259" key="6">
    <source>
        <dbReference type="PROSITE" id="PS50075"/>
    </source>
</evidence>
<dbReference type="PROSITE" id="PS50075">
    <property type="entry name" value="CARRIER"/>
    <property type="match status" value="1"/>
</dbReference>
<dbReference type="InterPro" id="IPR009081">
    <property type="entry name" value="PP-bd_ACP"/>
</dbReference>
<keyword evidence="3" id="KW-0597">Phosphoprotein</keyword>
<dbReference type="CDD" id="cd02440">
    <property type="entry name" value="AdoMet_MTases"/>
    <property type="match status" value="2"/>
</dbReference>
<dbReference type="Gene3D" id="3.30.559.30">
    <property type="entry name" value="Nonribosomal peptide synthetase, condensation domain"/>
    <property type="match status" value="1"/>
</dbReference>
<dbReference type="EMBL" id="JBBKTW010000008">
    <property type="protein sequence ID" value="MEN2990854.1"/>
    <property type="molecule type" value="Genomic_DNA"/>
</dbReference>
<dbReference type="CDD" id="cd05930">
    <property type="entry name" value="A_NRPS"/>
    <property type="match status" value="1"/>
</dbReference>